<dbReference type="Gene3D" id="2.40.10.340">
    <property type="entry name" value="Rod shape-determining protein MreC, domain 1"/>
    <property type="match status" value="1"/>
</dbReference>
<evidence type="ECO:0000256" key="6">
    <source>
        <dbReference type="SAM" id="Coils"/>
    </source>
</evidence>
<accession>A0ABX0FC06</accession>
<dbReference type="Proteomes" id="UP000800303">
    <property type="component" value="Unassembled WGS sequence"/>
</dbReference>
<gene>
    <name evidence="8" type="primary">mreC</name>
    <name evidence="8" type="ORF">GYN08_19700</name>
</gene>
<evidence type="ECO:0000256" key="4">
    <source>
        <dbReference type="ARBA" id="ARBA00032089"/>
    </source>
</evidence>
<sequence>MFKLFRVLGNRKLFILLIVLVLFIALMGVTLGDRVGLTWPEKFVKDTVGFTQRIVNKPAAAVSGFFGDISELNGVYKENDRLRVEVAQLKRDLINYNQLKADVQGLQDGLNFTKNQVDKASKHYRFAQVISVNEDVNNPTVNIDVGSRDGVEVGMAVTSIDGMVGIISTTTDYTSTIQLITSLSLTSPDSYAISATATGKPGTFGIVESYDVKEKRLLMTGIKNDDPKKMIKVGDTIVTSGSGGVFPAGIVLGKVMDTKPSDFGLTTTAKIRPTANFVEWKELFVVIPGQDPNAAAGEGTP</sequence>
<evidence type="ECO:0000313" key="9">
    <source>
        <dbReference type="Proteomes" id="UP000800303"/>
    </source>
</evidence>
<reference evidence="8 9" key="1">
    <citation type="submission" date="2020-01" db="EMBL/GenBank/DDBJ databases">
        <title>Polyphasic characterisation and genomic insights into a novel alkali tolerant bacterium VR-M41.</title>
        <authorList>
            <person name="Vemuluri V.R."/>
        </authorList>
    </citation>
    <scope>NUCLEOTIDE SEQUENCE [LARGE SCALE GENOMIC DNA]</scope>
    <source>
        <strain evidence="8 9">VR-M41</strain>
    </source>
</reference>
<dbReference type="NCBIfam" id="TIGR00219">
    <property type="entry name" value="mreC"/>
    <property type="match status" value="1"/>
</dbReference>
<dbReference type="InterPro" id="IPR042175">
    <property type="entry name" value="Cell/Rod_MreC_2"/>
</dbReference>
<comment type="function">
    <text evidence="5">Involved in formation and maintenance of cell shape.</text>
</comment>
<comment type="caution">
    <text evidence="8">The sequence shown here is derived from an EMBL/GenBank/DDBJ whole genome shotgun (WGS) entry which is preliminary data.</text>
</comment>
<dbReference type="PIRSF" id="PIRSF038471">
    <property type="entry name" value="MreC"/>
    <property type="match status" value="1"/>
</dbReference>
<proteinExistence type="inferred from homology"/>
<keyword evidence="9" id="KW-1185">Reference proteome</keyword>
<evidence type="ECO:0000256" key="5">
    <source>
        <dbReference type="PIRNR" id="PIRNR038471"/>
    </source>
</evidence>
<dbReference type="InterPro" id="IPR007221">
    <property type="entry name" value="MreC"/>
</dbReference>
<dbReference type="InterPro" id="IPR055342">
    <property type="entry name" value="MreC_beta-barrel_core"/>
</dbReference>
<evidence type="ECO:0000256" key="3">
    <source>
        <dbReference type="ARBA" id="ARBA00022960"/>
    </source>
</evidence>
<dbReference type="Gene3D" id="2.40.10.350">
    <property type="entry name" value="Rod shape-determining protein MreC, domain 2"/>
    <property type="match status" value="1"/>
</dbReference>
<keyword evidence="6" id="KW-0175">Coiled coil</keyword>
<dbReference type="PANTHER" id="PTHR34138:SF1">
    <property type="entry name" value="CELL SHAPE-DETERMINING PROTEIN MREC"/>
    <property type="match status" value="1"/>
</dbReference>
<protein>
    <recommendedName>
        <fullName evidence="2 5">Cell shape-determining protein MreC</fullName>
    </recommendedName>
    <alternativeName>
        <fullName evidence="4 5">Cell shape protein MreC</fullName>
    </alternativeName>
</protein>
<evidence type="ECO:0000256" key="2">
    <source>
        <dbReference type="ARBA" id="ARBA00013855"/>
    </source>
</evidence>
<dbReference type="RefSeq" id="WP_166278081.1">
    <property type="nucleotide sequence ID" value="NZ_JAAFGS010000009.1"/>
</dbReference>
<comment type="similarity">
    <text evidence="1 5">Belongs to the MreC family.</text>
</comment>
<dbReference type="PANTHER" id="PTHR34138">
    <property type="entry name" value="CELL SHAPE-DETERMINING PROTEIN MREC"/>
    <property type="match status" value="1"/>
</dbReference>
<evidence type="ECO:0000313" key="8">
    <source>
        <dbReference type="EMBL" id="NGZ77520.1"/>
    </source>
</evidence>
<keyword evidence="3 5" id="KW-0133">Cell shape</keyword>
<evidence type="ECO:0000259" key="7">
    <source>
        <dbReference type="Pfam" id="PF04085"/>
    </source>
</evidence>
<feature type="domain" description="Rod shape-determining protein MreC beta-barrel core" evidence="7">
    <location>
        <begin position="129"/>
        <end position="286"/>
    </location>
</feature>
<dbReference type="InterPro" id="IPR042177">
    <property type="entry name" value="Cell/Rod_1"/>
</dbReference>
<name>A0ABX0FC06_9BACL</name>
<feature type="coiled-coil region" evidence="6">
    <location>
        <begin position="72"/>
        <end position="116"/>
    </location>
</feature>
<dbReference type="EMBL" id="JAAFGS010000009">
    <property type="protein sequence ID" value="NGZ77520.1"/>
    <property type="molecule type" value="Genomic_DNA"/>
</dbReference>
<evidence type="ECO:0000256" key="1">
    <source>
        <dbReference type="ARBA" id="ARBA00009369"/>
    </source>
</evidence>
<dbReference type="Pfam" id="PF04085">
    <property type="entry name" value="MreC"/>
    <property type="match status" value="1"/>
</dbReference>
<organism evidence="8 9">
    <name type="scientific">Saccharibacillus alkalitolerans</name>
    <dbReference type="NCBI Taxonomy" id="2705290"/>
    <lineage>
        <taxon>Bacteria</taxon>
        <taxon>Bacillati</taxon>
        <taxon>Bacillota</taxon>
        <taxon>Bacilli</taxon>
        <taxon>Bacillales</taxon>
        <taxon>Paenibacillaceae</taxon>
        <taxon>Saccharibacillus</taxon>
    </lineage>
</organism>